<dbReference type="GO" id="GO:0031942">
    <property type="term" value="C:i-AAA complex"/>
    <property type="evidence" value="ECO:0007669"/>
    <property type="project" value="TreeGrafter"/>
</dbReference>
<dbReference type="InterPro" id="IPR040201">
    <property type="entry name" value="Mrg3-like"/>
</dbReference>
<sequence>MIGTKLFPALISTNSAVTVIERLVLRNVRLTDIKDCPLDIEFCPSMSSPATPRSHAPQTHIHTHIPPDATFEYPLHFFPSQKPESIGETFNGCMETSSDPGTNGPDGVRNICIASAFGCLGWTIFWYHTQFLPHISQFPEPVAKHMRKAIHFTTISLEPKKAVHYYREALREADELGMDPFSDAIIGIKIQLAYLFEKSHLYQKSIDVLEIVKADNLKWIEILGDKEGNEAKKTRVLMSAVRVSIKLADLYANQYVMDKAKAEECLMWGVETSLMEEQRRIKEGVKPSEGEWFSSEEIGAEIEELAHHFEEKNAHYLAAPLFLQAIARSPPNTCHTVILMNNLAISLAQQVPPSRPGQPPASRATYISNARSWTNQAISIADKIPKSYRTGECDVGCAVATHNLGEFAEMDGNVAGARKFFEQANAISKAIGFQEGVDNSIAGLARLAEEKKKD</sequence>
<evidence type="ECO:0008006" key="3">
    <source>
        <dbReference type="Google" id="ProtNLM"/>
    </source>
</evidence>
<dbReference type="Proteomes" id="UP000701801">
    <property type="component" value="Unassembled WGS sequence"/>
</dbReference>
<dbReference type="GO" id="GO:0051787">
    <property type="term" value="F:misfolded protein binding"/>
    <property type="evidence" value="ECO:0007669"/>
    <property type="project" value="TreeGrafter"/>
</dbReference>
<evidence type="ECO:0000313" key="2">
    <source>
        <dbReference type="Proteomes" id="UP000701801"/>
    </source>
</evidence>
<evidence type="ECO:0000313" key="1">
    <source>
        <dbReference type="EMBL" id="CAG8977454.1"/>
    </source>
</evidence>
<protein>
    <recommendedName>
        <fullName evidence="3">TPR domain-containing protein</fullName>
    </recommendedName>
</protein>
<name>A0A9N9LS66_9HELO</name>
<dbReference type="PANTHER" id="PTHR28142:SF1">
    <property type="entry name" value="MITOCHONDRIAL INNER MEMBRANE I-AAA PROTEASE SUPERCOMPLEX SUBUNIT MGR3-RELATED"/>
    <property type="match status" value="1"/>
</dbReference>
<dbReference type="PANTHER" id="PTHR28142">
    <property type="entry name" value="MITOCHONDRIAL INNER MEMBRANE I-AAA PROTEASE SUPERCOMPLEX SUBUNIT MGR3-RELATED"/>
    <property type="match status" value="1"/>
</dbReference>
<comment type="caution">
    <text evidence="1">The sequence shown here is derived from an EMBL/GenBank/DDBJ whole genome shotgun (WGS) entry which is preliminary data.</text>
</comment>
<reference evidence="1" key="1">
    <citation type="submission" date="2021-07" db="EMBL/GenBank/DDBJ databases">
        <authorList>
            <person name="Durling M."/>
        </authorList>
    </citation>
    <scope>NUCLEOTIDE SEQUENCE</scope>
</reference>
<dbReference type="Gene3D" id="1.25.40.10">
    <property type="entry name" value="Tetratricopeptide repeat domain"/>
    <property type="match status" value="1"/>
</dbReference>
<dbReference type="CDD" id="cd24145">
    <property type="entry name" value="Mgr3-like"/>
    <property type="match status" value="1"/>
</dbReference>
<accession>A0A9N9LS66</accession>
<keyword evidence="2" id="KW-1185">Reference proteome</keyword>
<dbReference type="AlphaFoldDB" id="A0A9N9LS66"/>
<organism evidence="1 2">
    <name type="scientific">Hymenoscyphus albidus</name>
    <dbReference type="NCBI Taxonomy" id="595503"/>
    <lineage>
        <taxon>Eukaryota</taxon>
        <taxon>Fungi</taxon>
        <taxon>Dikarya</taxon>
        <taxon>Ascomycota</taxon>
        <taxon>Pezizomycotina</taxon>
        <taxon>Leotiomycetes</taxon>
        <taxon>Helotiales</taxon>
        <taxon>Helotiaceae</taxon>
        <taxon>Hymenoscyphus</taxon>
    </lineage>
</organism>
<dbReference type="OrthoDB" id="10050400at2759"/>
<dbReference type="InterPro" id="IPR011990">
    <property type="entry name" value="TPR-like_helical_dom_sf"/>
</dbReference>
<proteinExistence type="predicted"/>
<dbReference type="GO" id="GO:0006515">
    <property type="term" value="P:protein quality control for misfolded or incompletely synthesized proteins"/>
    <property type="evidence" value="ECO:0007669"/>
    <property type="project" value="TreeGrafter"/>
</dbReference>
<gene>
    <name evidence="1" type="ORF">HYALB_00007786</name>
</gene>
<dbReference type="EMBL" id="CAJVRM010000218">
    <property type="protein sequence ID" value="CAG8977454.1"/>
    <property type="molecule type" value="Genomic_DNA"/>
</dbReference>